<dbReference type="PANTHER" id="PTHR12526:SF627">
    <property type="entry name" value="D-RHAMNOSYLTRANSFERASE WBPZ"/>
    <property type="match status" value="1"/>
</dbReference>
<protein>
    <submittedName>
        <fullName evidence="1">Glycosyltransferase</fullName>
        <ecNumber evidence="1">2.4.-.-</ecNumber>
    </submittedName>
</protein>
<dbReference type="PANTHER" id="PTHR12526">
    <property type="entry name" value="GLYCOSYLTRANSFERASE"/>
    <property type="match status" value="1"/>
</dbReference>
<dbReference type="Gene3D" id="3.40.50.2000">
    <property type="entry name" value="Glycogen Phosphorylase B"/>
    <property type="match status" value="2"/>
</dbReference>
<dbReference type="Proteomes" id="UP001368500">
    <property type="component" value="Unassembled WGS sequence"/>
</dbReference>
<dbReference type="EC" id="2.4.-.-" evidence="1"/>
<evidence type="ECO:0000313" key="1">
    <source>
        <dbReference type="EMBL" id="MEK8025684.1"/>
    </source>
</evidence>
<keyword evidence="2" id="KW-1185">Reference proteome</keyword>
<dbReference type="Pfam" id="PF13692">
    <property type="entry name" value="Glyco_trans_1_4"/>
    <property type="match status" value="1"/>
</dbReference>
<organism evidence="1 2">
    <name type="scientific">Pseudaquabacterium rugosum</name>
    <dbReference type="NCBI Taxonomy" id="2984194"/>
    <lineage>
        <taxon>Bacteria</taxon>
        <taxon>Pseudomonadati</taxon>
        <taxon>Pseudomonadota</taxon>
        <taxon>Betaproteobacteria</taxon>
        <taxon>Burkholderiales</taxon>
        <taxon>Sphaerotilaceae</taxon>
        <taxon>Pseudaquabacterium</taxon>
    </lineage>
</organism>
<dbReference type="GO" id="GO:0016757">
    <property type="term" value="F:glycosyltransferase activity"/>
    <property type="evidence" value="ECO:0007669"/>
    <property type="project" value="UniProtKB-KW"/>
</dbReference>
<sequence length="351" mass="38766">MHICHVILTDSFAGSERYAIDLANRQAVDHDVSIVLSKGATDDRPDALAHRLSPAVRQYHVDAWKPFRTRATAKLLGALPHVDVFHAHLSQACKSLSLQRLLKDNADAAKIATLHIHYKKQQHGAMDGLIAIAPWQTSAIPGDRDFVQIDNWLSPTVKEANRQDREELRAQLGLSPETLLVGALGRVEHSKGHATLIDAWTALSPHPRQARLAIVGGGREWKKIRALASADVVMPGFSARPEKWMAAFDVFVSSALSEPFGLVFLEAMSAGLPIIASDSEGARHLSRLIRSSLLPAGDSNILKEALQSVIGNYPGRITYDLGEFDAKRKSDQIIEYYKYTLKKMAPRRSRQ</sequence>
<dbReference type="SUPFAM" id="SSF53756">
    <property type="entry name" value="UDP-Glycosyltransferase/glycogen phosphorylase"/>
    <property type="match status" value="1"/>
</dbReference>
<dbReference type="EMBL" id="JBBUTF010000005">
    <property type="protein sequence ID" value="MEK8025684.1"/>
    <property type="molecule type" value="Genomic_DNA"/>
</dbReference>
<keyword evidence="1" id="KW-0328">Glycosyltransferase</keyword>
<keyword evidence="1" id="KW-0808">Transferase</keyword>
<comment type="caution">
    <text evidence="1">The sequence shown here is derived from an EMBL/GenBank/DDBJ whole genome shotgun (WGS) entry which is preliminary data.</text>
</comment>
<proteinExistence type="predicted"/>
<gene>
    <name evidence="1" type="ORF">AACH11_06900</name>
</gene>
<reference evidence="1 2" key="1">
    <citation type="submission" date="2024-04" db="EMBL/GenBank/DDBJ databases">
        <title>Novel species of the genus Ideonella isolated from streams.</title>
        <authorList>
            <person name="Lu H."/>
        </authorList>
    </citation>
    <scope>NUCLEOTIDE SEQUENCE [LARGE SCALE GENOMIC DNA]</scope>
    <source>
        <strain evidence="1 2">BYS139W</strain>
    </source>
</reference>
<name>A0ABU9B7F4_9BURK</name>
<accession>A0ABU9B7F4</accession>
<dbReference type="RefSeq" id="WP_341373461.1">
    <property type="nucleotide sequence ID" value="NZ_JBBUTF010000005.1"/>
</dbReference>
<evidence type="ECO:0000313" key="2">
    <source>
        <dbReference type="Proteomes" id="UP001368500"/>
    </source>
</evidence>